<dbReference type="EMBL" id="HG001735">
    <property type="protein sequence ID" value="CDF35547.1"/>
    <property type="molecule type" value="Genomic_DNA"/>
</dbReference>
<feature type="domain" description="Protein kinase" evidence="11">
    <location>
        <begin position="238"/>
        <end position="496"/>
    </location>
</feature>
<keyword evidence="3" id="KW-0597">Phosphoprotein</keyword>
<keyword evidence="6" id="KW-0418">Kinase</keyword>
<dbReference type="OrthoDB" id="10446035at2759"/>
<evidence type="ECO:0000259" key="10">
    <source>
        <dbReference type="PROSITE" id="PS50003"/>
    </source>
</evidence>
<proteinExistence type="inferred from homology"/>
<dbReference type="FunFam" id="1.10.510.10:FF:000571">
    <property type="entry name" value="Maternal embryonic leucine zipper kinase"/>
    <property type="match status" value="1"/>
</dbReference>
<dbReference type="InterPro" id="IPR045270">
    <property type="entry name" value="STKc_AGC"/>
</dbReference>
<dbReference type="Gene3D" id="2.30.29.30">
    <property type="entry name" value="Pleckstrin-homology domain (PH domain)/Phosphotyrosine-binding domain (PTB)"/>
    <property type="match status" value="1"/>
</dbReference>
<dbReference type="GeneID" id="17323118"/>
<feature type="compositionally biased region" description="Polar residues" evidence="9">
    <location>
        <begin position="1"/>
        <end position="17"/>
    </location>
</feature>
<dbReference type="Gene3D" id="3.30.200.20">
    <property type="entry name" value="Phosphorylase Kinase, domain 1"/>
    <property type="match status" value="1"/>
</dbReference>
<dbReference type="PROSITE" id="PS00108">
    <property type="entry name" value="PROTEIN_KINASE_ST"/>
    <property type="match status" value="1"/>
</dbReference>
<dbReference type="CDD" id="cd05123">
    <property type="entry name" value="STKc_AGC"/>
    <property type="match status" value="1"/>
</dbReference>
<keyword evidence="13" id="KW-1185">Reference proteome</keyword>
<name>R7QAL8_CHOCR</name>
<dbReference type="Proteomes" id="UP000012073">
    <property type="component" value="Unassembled WGS sequence"/>
</dbReference>
<evidence type="ECO:0000256" key="6">
    <source>
        <dbReference type="ARBA" id="ARBA00022777"/>
    </source>
</evidence>
<feature type="region of interest" description="Disordered" evidence="9">
    <location>
        <begin position="725"/>
        <end position="838"/>
    </location>
</feature>
<evidence type="ECO:0000256" key="2">
    <source>
        <dbReference type="ARBA" id="ARBA00022527"/>
    </source>
</evidence>
<feature type="region of interest" description="Disordered" evidence="9">
    <location>
        <begin position="632"/>
        <end position="655"/>
    </location>
</feature>
<dbReference type="InterPro" id="IPR011009">
    <property type="entry name" value="Kinase-like_dom_sf"/>
</dbReference>
<feature type="domain" description="PH" evidence="10">
    <location>
        <begin position="118"/>
        <end position="228"/>
    </location>
</feature>
<comment type="similarity">
    <text evidence="1">Belongs to the protein kinase superfamily. AGC Ser/Thr protein kinase family. RAC subfamily.</text>
</comment>
<dbReference type="STRING" id="2769.R7QAL8"/>
<evidence type="ECO:0000259" key="11">
    <source>
        <dbReference type="PROSITE" id="PS50011"/>
    </source>
</evidence>
<dbReference type="InterPro" id="IPR008271">
    <property type="entry name" value="Ser/Thr_kinase_AS"/>
</dbReference>
<dbReference type="KEGG" id="ccp:CHC_T00004077001"/>
<evidence type="ECO:0000256" key="8">
    <source>
        <dbReference type="PROSITE-ProRule" id="PRU10141"/>
    </source>
</evidence>
<dbReference type="SMART" id="SM00233">
    <property type="entry name" value="PH"/>
    <property type="match status" value="1"/>
</dbReference>
<dbReference type="PROSITE" id="PS50011">
    <property type="entry name" value="PROTEIN_KINASE_DOM"/>
    <property type="match status" value="1"/>
</dbReference>
<sequence length="838" mass="94628">MVDWRSTASRVRNSISSRAEALANRNEPPTTSGQRRLDRSNHQGDFMQSRAPQPSLATGSVQSIDATSTGSSMSRVPGAFYIPTTDAQRASVYMRPEEGAALRRQLAFDALALVRELPCSVDGYMLVKRDMSRISTLFRSQWMQFWAELRGGMILFCDPHTNTDYSQQQQERQIKHVVPATNCLVDVRHTPSYSQLKLHRPDGQCVVLRMATAQDAQQWAIAVQTQTFQYTTIRLADFDWITAIGKGASGKVFLVRDNRTNARLALKVIDKSRVFRSQLTFQHVINERLVLEMCSGCPFLIQMRYSFQTDSHLYFATDFYDGGDVFSLLQSNGSRLSEPYAKRIIAEIILALSWLHERNIVYRDLKPENVVLDGDGHVRLADFGLAKVLKSDHDYLTQTICGTTAYAAPEMLQSKPYNVSLDLWCLGIFIYHVLSGRPPFNFKKRSMVEMEQMQRNRTIHYSPSLSLEAVSLIKGLLQNDPFRRSSLEDVKRHPFFRGVDWVRVMHREPHPDGISPFVSDRDQRESAVARLAVARAQQLGMESESTTSLARADVQEISSMTLDRYLLRNINPEEWRHVSFSDDDDASASAEFPPFVHRRGSGMETWAIAGWAWTCSEASGLGSMGRHGRRDYGGLGDTGGGASGRRSLPSLKNPFRDQQYGRRPPAEDQVHPHFAQRPSVHGNIGGLSPQGQRHERVRRGIHGSESHRLDFNATAERPLRHSADVRHPVRSSADAPGAREIPVTSRKTGGRGMLKLGRRLTPSRSGKGRASLDGVLGRSRRSMEGIGREDRKVRNEEFYRMPGRNSSRRHVRSSMETPFRKDRIRSSFDFGRTESDST</sequence>
<evidence type="ECO:0000256" key="3">
    <source>
        <dbReference type="ARBA" id="ARBA00022553"/>
    </source>
</evidence>
<evidence type="ECO:0000256" key="5">
    <source>
        <dbReference type="ARBA" id="ARBA00022741"/>
    </source>
</evidence>
<evidence type="ECO:0000256" key="9">
    <source>
        <dbReference type="SAM" id="MobiDB-lite"/>
    </source>
</evidence>
<evidence type="ECO:0000256" key="7">
    <source>
        <dbReference type="ARBA" id="ARBA00022840"/>
    </source>
</evidence>
<dbReference type="InterPro" id="IPR001849">
    <property type="entry name" value="PH_domain"/>
</dbReference>
<evidence type="ECO:0000313" key="13">
    <source>
        <dbReference type="Proteomes" id="UP000012073"/>
    </source>
</evidence>
<feature type="compositionally biased region" description="Basic and acidic residues" evidence="9">
    <location>
        <begin position="781"/>
        <end position="799"/>
    </location>
</feature>
<evidence type="ECO:0000256" key="4">
    <source>
        <dbReference type="ARBA" id="ARBA00022679"/>
    </source>
</evidence>
<keyword evidence="7 8" id="KW-0067">ATP-binding</keyword>
<dbReference type="InterPro" id="IPR017441">
    <property type="entry name" value="Protein_kinase_ATP_BS"/>
</dbReference>
<feature type="compositionally biased region" description="Polar residues" evidence="9">
    <location>
        <begin position="50"/>
        <end position="72"/>
    </location>
</feature>
<feature type="compositionally biased region" description="Gly residues" evidence="9">
    <location>
        <begin position="633"/>
        <end position="643"/>
    </location>
</feature>
<dbReference type="Pfam" id="PF00069">
    <property type="entry name" value="Pkinase"/>
    <property type="match status" value="1"/>
</dbReference>
<feature type="region of interest" description="Disordered" evidence="9">
    <location>
        <begin position="1"/>
        <end position="72"/>
    </location>
</feature>
<evidence type="ECO:0000313" key="12">
    <source>
        <dbReference type="EMBL" id="CDF35547.1"/>
    </source>
</evidence>
<dbReference type="GO" id="GO:0005524">
    <property type="term" value="F:ATP binding"/>
    <property type="evidence" value="ECO:0007669"/>
    <property type="project" value="UniProtKB-UniRule"/>
</dbReference>
<evidence type="ECO:0000256" key="1">
    <source>
        <dbReference type="ARBA" id="ARBA00006935"/>
    </source>
</evidence>
<dbReference type="InterPro" id="IPR000719">
    <property type="entry name" value="Prot_kinase_dom"/>
</dbReference>
<reference evidence="13" key="1">
    <citation type="journal article" date="2013" name="Proc. Natl. Acad. Sci. U.S.A.">
        <title>Genome structure and metabolic features in the red seaweed Chondrus crispus shed light on evolution of the Archaeplastida.</title>
        <authorList>
            <person name="Collen J."/>
            <person name="Porcel B."/>
            <person name="Carre W."/>
            <person name="Ball S.G."/>
            <person name="Chaparro C."/>
            <person name="Tonon T."/>
            <person name="Barbeyron T."/>
            <person name="Michel G."/>
            <person name="Noel B."/>
            <person name="Valentin K."/>
            <person name="Elias M."/>
            <person name="Artiguenave F."/>
            <person name="Arun A."/>
            <person name="Aury J.M."/>
            <person name="Barbosa-Neto J.F."/>
            <person name="Bothwell J.H."/>
            <person name="Bouget F.Y."/>
            <person name="Brillet L."/>
            <person name="Cabello-Hurtado F."/>
            <person name="Capella-Gutierrez S."/>
            <person name="Charrier B."/>
            <person name="Cladiere L."/>
            <person name="Cock J.M."/>
            <person name="Coelho S.M."/>
            <person name="Colleoni C."/>
            <person name="Czjzek M."/>
            <person name="Da Silva C."/>
            <person name="Delage L."/>
            <person name="Denoeud F."/>
            <person name="Deschamps P."/>
            <person name="Dittami S.M."/>
            <person name="Gabaldon T."/>
            <person name="Gachon C.M."/>
            <person name="Groisillier A."/>
            <person name="Herve C."/>
            <person name="Jabbari K."/>
            <person name="Katinka M."/>
            <person name="Kloareg B."/>
            <person name="Kowalczyk N."/>
            <person name="Labadie K."/>
            <person name="Leblanc C."/>
            <person name="Lopez P.J."/>
            <person name="McLachlan D.H."/>
            <person name="Meslet-Cladiere L."/>
            <person name="Moustafa A."/>
            <person name="Nehr Z."/>
            <person name="Nyvall Collen P."/>
            <person name="Panaud O."/>
            <person name="Partensky F."/>
            <person name="Poulain J."/>
            <person name="Rensing S.A."/>
            <person name="Rousvoal S."/>
            <person name="Samson G."/>
            <person name="Symeonidi A."/>
            <person name="Weissenbach J."/>
            <person name="Zambounis A."/>
            <person name="Wincker P."/>
            <person name="Boyen C."/>
        </authorList>
    </citation>
    <scope>NUCLEOTIDE SEQUENCE [LARGE SCALE GENOMIC DNA]</scope>
    <source>
        <strain evidence="13">cv. Stackhouse</strain>
    </source>
</reference>
<protein>
    <recommendedName>
        <fullName evidence="14">Serine/threonine protein kinase</fullName>
    </recommendedName>
</protein>
<dbReference type="RefSeq" id="XP_005715366.1">
    <property type="nucleotide sequence ID" value="XM_005715309.1"/>
</dbReference>
<dbReference type="PROSITE" id="PS50003">
    <property type="entry name" value="PH_DOMAIN"/>
    <property type="match status" value="1"/>
</dbReference>
<dbReference type="SUPFAM" id="SSF56112">
    <property type="entry name" value="Protein kinase-like (PK-like)"/>
    <property type="match status" value="1"/>
</dbReference>
<dbReference type="PROSITE" id="PS00107">
    <property type="entry name" value="PROTEIN_KINASE_ATP"/>
    <property type="match status" value="1"/>
</dbReference>
<gene>
    <name evidence="12" type="ORF">CHC_T00004077001</name>
</gene>
<dbReference type="SUPFAM" id="SSF50729">
    <property type="entry name" value="PH domain-like"/>
    <property type="match status" value="1"/>
</dbReference>
<keyword evidence="2" id="KW-0723">Serine/threonine-protein kinase</keyword>
<organism evidence="12 13">
    <name type="scientific">Chondrus crispus</name>
    <name type="common">Carrageen Irish moss</name>
    <name type="synonym">Polymorpha crispa</name>
    <dbReference type="NCBI Taxonomy" id="2769"/>
    <lineage>
        <taxon>Eukaryota</taxon>
        <taxon>Rhodophyta</taxon>
        <taxon>Florideophyceae</taxon>
        <taxon>Rhodymeniophycidae</taxon>
        <taxon>Gigartinales</taxon>
        <taxon>Gigartinaceae</taxon>
        <taxon>Chondrus</taxon>
    </lineage>
</organism>
<dbReference type="Gramene" id="CDF35547">
    <property type="protein sequence ID" value="CDF35547"/>
    <property type="gene ID" value="CHC_T00004077001"/>
</dbReference>
<dbReference type="AlphaFoldDB" id="R7QAL8"/>
<keyword evidence="4" id="KW-0808">Transferase</keyword>
<dbReference type="InterPro" id="IPR011993">
    <property type="entry name" value="PH-like_dom_sf"/>
</dbReference>
<keyword evidence="5 8" id="KW-0547">Nucleotide-binding</keyword>
<evidence type="ECO:0008006" key="14">
    <source>
        <dbReference type="Google" id="ProtNLM"/>
    </source>
</evidence>
<feature type="compositionally biased region" description="Basic and acidic residues" evidence="9">
    <location>
        <begin position="818"/>
        <end position="838"/>
    </location>
</feature>
<dbReference type="GO" id="GO:0004674">
    <property type="term" value="F:protein serine/threonine kinase activity"/>
    <property type="evidence" value="ECO:0007669"/>
    <property type="project" value="UniProtKB-KW"/>
</dbReference>
<feature type="binding site" evidence="8">
    <location>
        <position position="267"/>
    </location>
    <ligand>
        <name>ATP</name>
        <dbReference type="ChEBI" id="CHEBI:30616"/>
    </ligand>
</feature>
<accession>R7QAL8</accession>
<dbReference type="SMART" id="SM00220">
    <property type="entry name" value="S_TKc"/>
    <property type="match status" value="1"/>
</dbReference>
<dbReference type="PANTHER" id="PTHR24351">
    <property type="entry name" value="RIBOSOMAL PROTEIN S6 KINASE"/>
    <property type="match status" value="1"/>
</dbReference>
<dbReference type="Gene3D" id="1.10.510.10">
    <property type="entry name" value="Transferase(Phosphotransferase) domain 1"/>
    <property type="match status" value="1"/>
</dbReference>